<dbReference type="PROSITE" id="PS52016">
    <property type="entry name" value="TONB_DEPENDENT_REC_3"/>
    <property type="match status" value="1"/>
</dbReference>
<dbReference type="InterPro" id="IPR012910">
    <property type="entry name" value="Plug_dom"/>
</dbReference>
<dbReference type="InterPro" id="IPR039426">
    <property type="entry name" value="TonB-dep_rcpt-like"/>
</dbReference>
<dbReference type="Pfam" id="PF13715">
    <property type="entry name" value="CarbopepD_reg_2"/>
    <property type="match status" value="1"/>
</dbReference>
<dbReference type="Proteomes" id="UP001496674">
    <property type="component" value="Chromosome"/>
</dbReference>
<evidence type="ECO:0000256" key="5">
    <source>
        <dbReference type="ARBA" id="ARBA00023136"/>
    </source>
</evidence>
<dbReference type="InterPro" id="IPR023997">
    <property type="entry name" value="TonB-dep_OMP_SusC/RagA_CS"/>
</dbReference>
<keyword evidence="6 7" id="KW-0998">Cell outer membrane</keyword>
<evidence type="ECO:0000256" key="3">
    <source>
        <dbReference type="ARBA" id="ARBA00022452"/>
    </source>
</evidence>
<sequence length="973" mass="107715">MGLFLSLGAFAQKITVKGQIKDATNESIIGASVVEKGTTNGTVTDFDGKFSLSVSPNAKLTITYIGFKSQEVEVKGTSPINIVLEENDKLLDEVVVIGYGSVKRKDVTTSVASVSTKDLDERPIISAAAAIQGKAAGVNVIQPNGEPGAGIVVRVRGNSSINASNDPLYVVDGIPMTDINFLSPNDIESMQILKDASSAAIYGSRASNGVVLITTKSGMKGEAKISLSAQAGTTQIGKKIHSLNVSQYKDLMDEIGMINLPSGLKDETNWFDETFRTGVSQNYQLSVSNGNDKMRYFISGGYTKESGIIKVAYYERYNLRANLENQIRPWLKVNTNLAYSDYSNNGIISGQGANRAGVVLSVINTPTYALIWDPNHPGQYYNNFYGANVTHPVENMSRTADNKTNNNRLLGSASGEITFTPNLKYKSSISIDRAYYNGTSFLDPVKTEYGRSQYGNASDNRALSTILVFDNIVTFDKSIKKHNFGLMAGASGTTSKWSQSYQTVSHFISGDIKTLNAGNKVEQWNGTSASDWAIMSYVGRLSYNFDSRYLLTANFRADGSSKLAPSHKWGYFPSVSAAWRLSSENFMRDIKWIDDLKIRGGWGQTGNQSGVGDYGYLQLMNITRQNWWETGKDNALPIITPANMQNKDLTWETTTQTNIGIDFTVLSNRLTFTADAYYKHTTNLLMDVPLGPTAAFSHIYRNEGEMENKGLEFGVNSKNFIGQFKWSTDFNISFNKNKVMKFDTRQSYFYEQSTSGEYITKLTIGKPLGMFWGYISEGVDPETGDLVYKDLDKSGTITPADKTYIGNPNPDFTFGITNNLSYKGFNLDIFFQGSVGNDVYNLSRMETEGMYDSKNQSTAVLKRWRIPGQITDMPRAVSSKENLKNSSRFVEDGSYLRLKALTFSYNFSGKLLKKWSINRLQPFFTAQNLLTFTNYKGFDPEVNQEGGSALVQGIDWGTYPQTKSYVFGVNVEF</sequence>
<comment type="subcellular location">
    <subcellularLocation>
        <location evidence="1 7">Cell outer membrane</location>
        <topology evidence="1 7">Multi-pass membrane protein</topology>
    </subcellularLocation>
</comment>
<evidence type="ECO:0000313" key="9">
    <source>
        <dbReference type="EMBL" id="BEG98067.1"/>
    </source>
</evidence>
<gene>
    <name evidence="9" type="ORF">BSYN_03320</name>
</gene>
<dbReference type="Gene3D" id="2.40.170.20">
    <property type="entry name" value="TonB-dependent receptor, beta-barrel domain"/>
    <property type="match status" value="1"/>
</dbReference>
<evidence type="ECO:0000256" key="7">
    <source>
        <dbReference type="PROSITE-ProRule" id="PRU01360"/>
    </source>
</evidence>
<feature type="domain" description="TonB-dependent receptor plug" evidence="8">
    <location>
        <begin position="104"/>
        <end position="210"/>
    </location>
</feature>
<comment type="similarity">
    <text evidence="7">Belongs to the TonB-dependent receptor family.</text>
</comment>
<evidence type="ECO:0000313" key="10">
    <source>
        <dbReference type="Proteomes" id="UP001496674"/>
    </source>
</evidence>
<dbReference type="EMBL" id="AP028055">
    <property type="protein sequence ID" value="BEG98067.1"/>
    <property type="molecule type" value="Genomic_DNA"/>
</dbReference>
<evidence type="ECO:0000256" key="6">
    <source>
        <dbReference type="ARBA" id="ARBA00023237"/>
    </source>
</evidence>
<evidence type="ECO:0000259" key="8">
    <source>
        <dbReference type="Pfam" id="PF07715"/>
    </source>
</evidence>
<dbReference type="SUPFAM" id="SSF56935">
    <property type="entry name" value="Porins"/>
    <property type="match status" value="1"/>
</dbReference>
<name>A0ABM8IF11_9BACE</name>
<evidence type="ECO:0000256" key="4">
    <source>
        <dbReference type="ARBA" id="ARBA00022692"/>
    </source>
</evidence>
<keyword evidence="10" id="KW-1185">Reference proteome</keyword>
<protein>
    <submittedName>
        <fullName evidence="9">SusC/RagA family TonB-linked outer membrane protein</fullName>
    </submittedName>
</protein>
<dbReference type="SUPFAM" id="SSF49464">
    <property type="entry name" value="Carboxypeptidase regulatory domain-like"/>
    <property type="match status" value="1"/>
</dbReference>
<organism evidence="9 10">
    <name type="scientific">Bacteroides sedimenti</name>
    <dbReference type="NCBI Taxonomy" id="2136147"/>
    <lineage>
        <taxon>Bacteria</taxon>
        <taxon>Pseudomonadati</taxon>
        <taxon>Bacteroidota</taxon>
        <taxon>Bacteroidia</taxon>
        <taxon>Bacteroidales</taxon>
        <taxon>Bacteroidaceae</taxon>
        <taxon>Bacteroides</taxon>
    </lineage>
</organism>
<evidence type="ECO:0000256" key="1">
    <source>
        <dbReference type="ARBA" id="ARBA00004571"/>
    </source>
</evidence>
<evidence type="ECO:0000256" key="2">
    <source>
        <dbReference type="ARBA" id="ARBA00022448"/>
    </source>
</evidence>
<dbReference type="InterPro" id="IPR037066">
    <property type="entry name" value="Plug_dom_sf"/>
</dbReference>
<dbReference type="Gene3D" id="2.170.130.10">
    <property type="entry name" value="TonB-dependent receptor, plug domain"/>
    <property type="match status" value="1"/>
</dbReference>
<accession>A0ABM8IF11</accession>
<dbReference type="Gene3D" id="2.60.40.1120">
    <property type="entry name" value="Carboxypeptidase-like, regulatory domain"/>
    <property type="match status" value="1"/>
</dbReference>
<dbReference type="InterPro" id="IPR008969">
    <property type="entry name" value="CarboxyPept-like_regulatory"/>
</dbReference>
<dbReference type="Pfam" id="PF07715">
    <property type="entry name" value="Plug"/>
    <property type="match status" value="1"/>
</dbReference>
<dbReference type="InterPro" id="IPR036942">
    <property type="entry name" value="Beta-barrel_TonB_sf"/>
</dbReference>
<keyword evidence="3 7" id="KW-1134">Transmembrane beta strand</keyword>
<dbReference type="NCBIfam" id="TIGR04056">
    <property type="entry name" value="OMP_RagA_SusC"/>
    <property type="match status" value="1"/>
</dbReference>
<keyword evidence="5 7" id="KW-0472">Membrane</keyword>
<proteinExistence type="inferred from homology"/>
<keyword evidence="2 7" id="KW-0813">Transport</keyword>
<keyword evidence="4 7" id="KW-0812">Transmembrane</keyword>
<dbReference type="InterPro" id="IPR023996">
    <property type="entry name" value="TonB-dep_OMP_SusC/RagA"/>
</dbReference>
<dbReference type="NCBIfam" id="TIGR04057">
    <property type="entry name" value="SusC_RagA_signa"/>
    <property type="match status" value="1"/>
</dbReference>
<reference evidence="9 10" key="1">
    <citation type="submission" date="2023-04" db="EMBL/GenBank/DDBJ databases">
        <title>Draft genome sequence of acteroides sedimenti strain YN3PY1.</title>
        <authorList>
            <person name="Yoshida N."/>
        </authorList>
    </citation>
    <scope>NUCLEOTIDE SEQUENCE [LARGE SCALE GENOMIC DNA]</scope>
    <source>
        <strain evidence="9 10">YN3PY1</strain>
    </source>
</reference>